<dbReference type="SUPFAM" id="SSF101874">
    <property type="entry name" value="YceI-like"/>
    <property type="match status" value="1"/>
</dbReference>
<dbReference type="PANTHER" id="PTHR34406:SF1">
    <property type="entry name" value="PROTEIN YCEI"/>
    <property type="match status" value="1"/>
</dbReference>
<dbReference type="Gene3D" id="2.40.128.110">
    <property type="entry name" value="Lipid/polyisoprenoid-binding, YceI-like"/>
    <property type="match status" value="1"/>
</dbReference>
<dbReference type="EMBL" id="QXML01000004">
    <property type="protein sequence ID" value="RIW15549.1"/>
    <property type="molecule type" value="Genomic_DNA"/>
</dbReference>
<proteinExistence type="predicted"/>
<name>A0A418PRP3_9BACT</name>
<evidence type="ECO:0000313" key="2">
    <source>
        <dbReference type="EMBL" id="RIW15549.1"/>
    </source>
</evidence>
<dbReference type="RefSeq" id="WP_119477351.1">
    <property type="nucleotide sequence ID" value="NZ_QXML01000004.1"/>
</dbReference>
<dbReference type="SMART" id="SM00867">
    <property type="entry name" value="YceI"/>
    <property type="match status" value="1"/>
</dbReference>
<protein>
    <submittedName>
        <fullName evidence="2">YceI family protein</fullName>
    </submittedName>
</protein>
<feature type="domain" description="Lipid/polyisoprenoid-binding YceI-like" evidence="1">
    <location>
        <begin position="20"/>
        <end position="177"/>
    </location>
</feature>
<dbReference type="AlphaFoldDB" id="A0A418PRP3"/>
<reference evidence="2 3" key="1">
    <citation type="submission" date="2018-09" db="EMBL/GenBank/DDBJ databases">
        <authorList>
            <person name="Wang X."/>
            <person name="Du Z."/>
        </authorList>
    </citation>
    <scope>NUCLEOTIDE SEQUENCE [LARGE SCALE GENOMIC DNA]</scope>
    <source>
        <strain evidence="2 3">N3</strain>
    </source>
</reference>
<keyword evidence="3" id="KW-1185">Reference proteome</keyword>
<organism evidence="2 3">
    <name type="scientific">Algoriphagus lacus</name>
    <dbReference type="NCBI Taxonomy" id="2056311"/>
    <lineage>
        <taxon>Bacteria</taxon>
        <taxon>Pseudomonadati</taxon>
        <taxon>Bacteroidota</taxon>
        <taxon>Cytophagia</taxon>
        <taxon>Cytophagales</taxon>
        <taxon>Cyclobacteriaceae</taxon>
        <taxon>Algoriphagus</taxon>
    </lineage>
</organism>
<evidence type="ECO:0000259" key="1">
    <source>
        <dbReference type="SMART" id="SM00867"/>
    </source>
</evidence>
<accession>A0A418PRP3</accession>
<dbReference type="Pfam" id="PF04264">
    <property type="entry name" value="YceI"/>
    <property type="match status" value="1"/>
</dbReference>
<gene>
    <name evidence="2" type="ORF">D0X99_08955</name>
</gene>
<dbReference type="InterPro" id="IPR036761">
    <property type="entry name" value="TTHA0802/YceI-like_sf"/>
</dbReference>
<dbReference type="OrthoDB" id="116832at2"/>
<dbReference type="Proteomes" id="UP000283522">
    <property type="component" value="Unassembled WGS sequence"/>
</dbReference>
<sequence length="180" mass="20138">MRWFLTAILLGVISPVFSQQYQTKKGEVTFLSQAALNEFEGKSSSLQGLIDLDQNLLDFYLDLNTLDTGIGLRDKHMRENYLETEEFPFAEFTGKLSAVQKPEPGKVQQVTAIGKFKLHGVERAVTVKGTLNPQANGSLLLEAKFSIVLSDYQIEIPKLVFYELAPEQQVSLKATLTPKK</sequence>
<dbReference type="InterPro" id="IPR007372">
    <property type="entry name" value="Lipid/polyisoprenoid-bd_YceI"/>
</dbReference>
<dbReference type="PANTHER" id="PTHR34406">
    <property type="entry name" value="PROTEIN YCEI"/>
    <property type="match status" value="1"/>
</dbReference>
<comment type="caution">
    <text evidence="2">The sequence shown here is derived from an EMBL/GenBank/DDBJ whole genome shotgun (WGS) entry which is preliminary data.</text>
</comment>
<evidence type="ECO:0000313" key="3">
    <source>
        <dbReference type="Proteomes" id="UP000283522"/>
    </source>
</evidence>